<sequence>MSEIKVPDLGESISEGTIYKWLVKEGDTVGQGDVLAELETDKVNLEISAEEDGVISSILRQAGENVAVGEAIGIIGAGTAGAAAPQAADGGKPEAAAAGSDAPAAAAPQAAAPAVPAAPDGAAAGTAALASPGARKLARARGIDLGEVSARDPIGRIAAADVKDHGAARPEAAPPSAPPAAVKPAPAKPAAAGSAPQEDGKAVERKRMSRRRLTIASRLVEAQQTAAMLTTFNEVDMTAILDLRKRRKDAFKEKHDVGLGFMSFFTKAVIGALKAYPLLNAEIDGEDLLIKKYYDIGIAVSAKEGLVVPVVRDADRLSFPEIERRIGELASKARANTLSLPELQGGTFTITNGGVFGSLMSTPILNTPQVGILGMHKIQLRPIALDEERTANRPMMYIALSYDHRIVDGSEAVSFLVKVKELLEDPEALLLEG</sequence>
<dbReference type="InterPro" id="IPR000089">
    <property type="entry name" value="Biotin_lipoyl"/>
</dbReference>
<dbReference type="SUPFAM" id="SSF47005">
    <property type="entry name" value="Peripheral subunit-binding domain of 2-oxo acid dehydrogenase complex"/>
    <property type="match status" value="1"/>
</dbReference>
<evidence type="ECO:0000256" key="8">
    <source>
        <dbReference type="ARBA" id="ARBA00022679"/>
    </source>
</evidence>
<dbReference type="SUPFAM" id="SSF52777">
    <property type="entry name" value="CoA-dependent acyltransferases"/>
    <property type="match status" value="1"/>
</dbReference>
<evidence type="ECO:0000256" key="2">
    <source>
        <dbReference type="ARBA" id="ARBA00005145"/>
    </source>
</evidence>
<evidence type="ECO:0000256" key="11">
    <source>
        <dbReference type="ARBA" id="ARBA00052761"/>
    </source>
</evidence>
<evidence type="ECO:0000313" key="16">
    <source>
        <dbReference type="EMBL" id="KWX72731.1"/>
    </source>
</evidence>
<evidence type="ECO:0000256" key="5">
    <source>
        <dbReference type="ARBA" id="ARBA00012945"/>
    </source>
</evidence>
<evidence type="ECO:0000256" key="7">
    <source>
        <dbReference type="ARBA" id="ARBA00022532"/>
    </source>
</evidence>
<evidence type="ECO:0000256" key="10">
    <source>
        <dbReference type="ARBA" id="ARBA00023315"/>
    </source>
</evidence>
<dbReference type="Pfam" id="PF02817">
    <property type="entry name" value="E3_binding"/>
    <property type="match status" value="1"/>
</dbReference>
<dbReference type="SUPFAM" id="SSF51230">
    <property type="entry name" value="Single hybrid motif"/>
    <property type="match status" value="1"/>
</dbReference>
<dbReference type="PANTHER" id="PTHR43416">
    <property type="entry name" value="DIHYDROLIPOYLLYSINE-RESIDUE SUCCINYLTRANSFERASE COMPONENT OF 2-OXOGLUTARATE DEHYDROGENASE COMPLEX, MITOCHONDRIAL-RELATED"/>
    <property type="match status" value="1"/>
</dbReference>
<organism evidence="16 17">
    <name type="scientific">Paenibacillus jilunlii</name>
    <dbReference type="NCBI Taxonomy" id="682956"/>
    <lineage>
        <taxon>Bacteria</taxon>
        <taxon>Bacillati</taxon>
        <taxon>Bacillota</taxon>
        <taxon>Bacilli</taxon>
        <taxon>Bacillales</taxon>
        <taxon>Paenibacillaceae</taxon>
        <taxon>Paenibacillus</taxon>
    </lineage>
</organism>
<protein>
    <recommendedName>
        <fullName evidence="6 12">Dihydrolipoyllysine-residue succinyltransferase component of 2-oxoglutarate dehydrogenase complex</fullName>
        <ecNumber evidence="5 12">2.3.1.61</ecNumber>
    </recommendedName>
    <alternativeName>
        <fullName evidence="12">2-oxoglutarate dehydrogenase complex component E2</fullName>
    </alternativeName>
</protein>
<dbReference type="InterPro" id="IPR003016">
    <property type="entry name" value="2-oxoA_DH_lipoyl-BS"/>
</dbReference>
<keyword evidence="8 12" id="KW-0808">Transferase</keyword>
<evidence type="ECO:0000256" key="13">
    <source>
        <dbReference type="SAM" id="MobiDB-lite"/>
    </source>
</evidence>
<evidence type="ECO:0000256" key="3">
    <source>
        <dbReference type="ARBA" id="ARBA00007317"/>
    </source>
</evidence>
<dbReference type="NCBIfam" id="NF004309">
    <property type="entry name" value="PRK05704.1"/>
    <property type="match status" value="1"/>
</dbReference>
<feature type="compositionally biased region" description="Low complexity" evidence="13">
    <location>
        <begin position="179"/>
        <end position="196"/>
    </location>
</feature>
<keyword evidence="7 12" id="KW-0816">Tricarboxylic acid cycle</keyword>
<evidence type="ECO:0000256" key="9">
    <source>
        <dbReference type="ARBA" id="ARBA00022823"/>
    </source>
</evidence>
<evidence type="ECO:0000259" key="15">
    <source>
        <dbReference type="PROSITE" id="PS51826"/>
    </source>
</evidence>
<feature type="domain" description="Lipoyl-binding" evidence="14">
    <location>
        <begin position="1"/>
        <end position="76"/>
    </location>
</feature>
<dbReference type="Pfam" id="PF00364">
    <property type="entry name" value="Biotin_lipoyl"/>
    <property type="match status" value="1"/>
</dbReference>
<comment type="similarity">
    <text evidence="3 12">Belongs to the 2-oxoacid dehydrogenase family.</text>
</comment>
<dbReference type="InterPro" id="IPR001078">
    <property type="entry name" value="2-oxoacid_DH_actylTfrase"/>
</dbReference>
<dbReference type="InterPro" id="IPR004167">
    <property type="entry name" value="PSBD"/>
</dbReference>
<comment type="catalytic activity">
    <reaction evidence="11 12">
        <text>N(6)-[(R)-dihydrolipoyl]-L-lysyl-[protein] + succinyl-CoA = N(6)-[(R)-S(8)-succinyldihydrolipoyl]-L-lysyl-[protein] + CoA</text>
        <dbReference type="Rhea" id="RHEA:15213"/>
        <dbReference type="Rhea" id="RHEA-COMP:10475"/>
        <dbReference type="Rhea" id="RHEA-COMP:20092"/>
        <dbReference type="ChEBI" id="CHEBI:57287"/>
        <dbReference type="ChEBI" id="CHEBI:57292"/>
        <dbReference type="ChEBI" id="CHEBI:83100"/>
        <dbReference type="ChEBI" id="CHEBI:83120"/>
        <dbReference type="EC" id="2.3.1.61"/>
    </reaction>
</comment>
<keyword evidence="9 12" id="KW-0450">Lipoyl</keyword>
<dbReference type="Gene3D" id="2.40.50.100">
    <property type="match status" value="1"/>
</dbReference>
<dbReference type="InterPro" id="IPR006255">
    <property type="entry name" value="SucB"/>
</dbReference>
<dbReference type="Pfam" id="PF00198">
    <property type="entry name" value="2-oxoacid_dh"/>
    <property type="match status" value="1"/>
</dbReference>
<dbReference type="RefSeq" id="WP_062525036.1">
    <property type="nucleotide sequence ID" value="NZ_LIPY01000119.1"/>
</dbReference>
<dbReference type="PROSITE" id="PS50968">
    <property type="entry name" value="BIOTINYL_LIPOYL"/>
    <property type="match status" value="1"/>
</dbReference>
<keyword evidence="10 12" id="KW-0012">Acyltransferase</keyword>
<dbReference type="InterPro" id="IPR023213">
    <property type="entry name" value="CAT-like_dom_sf"/>
</dbReference>
<comment type="cofactor">
    <cofactor evidence="12">
        <name>(R)-lipoate</name>
        <dbReference type="ChEBI" id="CHEBI:83088"/>
    </cofactor>
    <text evidence="12">Binds 1 lipoyl cofactor covalently.</text>
</comment>
<dbReference type="PROSITE" id="PS51826">
    <property type="entry name" value="PSBD"/>
    <property type="match status" value="1"/>
</dbReference>
<comment type="pathway">
    <text evidence="2 12">Amino-acid degradation; L-lysine degradation via saccharopine pathway; glutaryl-CoA from L-lysine: step 6/6.</text>
</comment>
<evidence type="ECO:0000313" key="17">
    <source>
        <dbReference type="Proteomes" id="UP000070252"/>
    </source>
</evidence>
<proteinExistence type="inferred from homology"/>
<dbReference type="InterPro" id="IPR036625">
    <property type="entry name" value="E3-bd_dom_sf"/>
</dbReference>
<evidence type="ECO:0000256" key="4">
    <source>
        <dbReference type="ARBA" id="ARBA00011666"/>
    </source>
</evidence>
<dbReference type="PROSITE" id="PS00189">
    <property type="entry name" value="LIPOYL"/>
    <property type="match status" value="1"/>
</dbReference>
<comment type="subunit">
    <text evidence="4">Forms a 24-polypeptide structural core with octahedral symmetry. Part of the 2-oxoglutarate dehydrogenase (OGDH) complex composed of E1 (2-oxoglutarate dehydrogenase), E2 (dihydrolipoamide succinyltransferase) and E3 (dihydrolipoamide dehydrogenase); the complex contains multiple copies of the three enzymatic components (E1, E2 and E3).</text>
</comment>
<dbReference type="EMBL" id="LIPY01000119">
    <property type="protein sequence ID" value="KWX72731.1"/>
    <property type="molecule type" value="Genomic_DNA"/>
</dbReference>
<reference evidence="16 17" key="1">
    <citation type="submission" date="2015-08" db="EMBL/GenBank/DDBJ databases">
        <title>Genome of Paenibacillus jilunlii.</title>
        <authorList>
            <person name="Sant'Anna F.H."/>
            <person name="Ambrosini A."/>
            <person name="Souza R."/>
            <person name="Bach E."/>
            <person name="Fernandes G."/>
            <person name="Balsanelli E."/>
            <person name="Baura V.A."/>
            <person name="Pedrosa F.O."/>
            <person name="Souza E.M."/>
            <person name="Passaglia L."/>
        </authorList>
    </citation>
    <scope>NUCLEOTIDE SEQUENCE [LARGE SCALE GENOMIC DNA]</scope>
    <source>
        <strain evidence="16 17">DSM 23019</strain>
    </source>
</reference>
<dbReference type="NCBIfam" id="TIGR01347">
    <property type="entry name" value="sucB"/>
    <property type="match status" value="1"/>
</dbReference>
<comment type="function">
    <text evidence="1 12">E2 component of the 2-oxoglutarate dehydrogenase (OGDH) complex which catalyzes the second step in the conversion of 2-oxoglutarate to succinyl-CoA and CO(2).</text>
</comment>
<dbReference type="EC" id="2.3.1.61" evidence="5 12"/>
<gene>
    <name evidence="16" type="ORF">AML91_19940</name>
</gene>
<dbReference type="Gene3D" id="4.10.320.10">
    <property type="entry name" value="E3-binding domain"/>
    <property type="match status" value="1"/>
</dbReference>
<name>A0ABR5SRJ8_9BACL</name>
<dbReference type="CDD" id="cd06849">
    <property type="entry name" value="lipoyl_domain"/>
    <property type="match status" value="1"/>
</dbReference>
<keyword evidence="17" id="KW-1185">Reference proteome</keyword>
<evidence type="ECO:0000256" key="6">
    <source>
        <dbReference type="ARBA" id="ARBA00019511"/>
    </source>
</evidence>
<evidence type="ECO:0000256" key="1">
    <source>
        <dbReference type="ARBA" id="ARBA00004052"/>
    </source>
</evidence>
<comment type="caution">
    <text evidence="16">The sequence shown here is derived from an EMBL/GenBank/DDBJ whole genome shotgun (WGS) entry which is preliminary data.</text>
</comment>
<dbReference type="PANTHER" id="PTHR43416:SF5">
    <property type="entry name" value="DIHYDROLIPOYLLYSINE-RESIDUE SUCCINYLTRANSFERASE COMPONENT OF 2-OXOGLUTARATE DEHYDROGENASE COMPLEX, MITOCHONDRIAL"/>
    <property type="match status" value="1"/>
</dbReference>
<evidence type="ECO:0000256" key="12">
    <source>
        <dbReference type="RuleBase" id="RU361138"/>
    </source>
</evidence>
<feature type="region of interest" description="Disordered" evidence="13">
    <location>
        <begin position="83"/>
        <end position="102"/>
    </location>
</feature>
<dbReference type="Proteomes" id="UP000070252">
    <property type="component" value="Unassembled WGS sequence"/>
</dbReference>
<evidence type="ECO:0000259" key="14">
    <source>
        <dbReference type="PROSITE" id="PS50968"/>
    </source>
</evidence>
<feature type="region of interest" description="Disordered" evidence="13">
    <location>
        <begin position="163"/>
        <end position="207"/>
    </location>
</feature>
<dbReference type="InterPro" id="IPR050537">
    <property type="entry name" value="2-oxoacid_dehydrogenase"/>
</dbReference>
<feature type="domain" description="Peripheral subunit-binding (PSBD)" evidence="15">
    <location>
        <begin position="129"/>
        <end position="166"/>
    </location>
</feature>
<dbReference type="Gene3D" id="3.30.559.10">
    <property type="entry name" value="Chloramphenicol acetyltransferase-like domain"/>
    <property type="match status" value="1"/>
</dbReference>
<accession>A0ABR5SRJ8</accession>
<dbReference type="InterPro" id="IPR011053">
    <property type="entry name" value="Single_hybrid_motif"/>
</dbReference>